<dbReference type="FunFam" id="3.40.50.300:FF:001376">
    <property type="entry name" value="tRNA modification GTPase MnmE"/>
    <property type="match status" value="1"/>
</dbReference>
<gene>
    <name evidence="10" type="primary">mnmE</name>
    <name evidence="10" type="synonym">trmE</name>
    <name evidence="13" type="ORF">SAMN04488516_1118</name>
</gene>
<feature type="binding site" evidence="10">
    <location>
        <position position="237"/>
    </location>
    <ligand>
        <name>Mg(2+)</name>
        <dbReference type="ChEBI" id="CHEBI:18420"/>
    </ligand>
</feature>
<dbReference type="Gene3D" id="1.20.120.430">
    <property type="entry name" value="tRNA modification GTPase MnmE domain 2"/>
    <property type="match status" value="1"/>
</dbReference>
<feature type="binding site" evidence="10">
    <location>
        <position position="233"/>
    </location>
    <ligand>
        <name>K(+)</name>
        <dbReference type="ChEBI" id="CHEBI:29103"/>
    </ligand>
</feature>
<evidence type="ECO:0000256" key="8">
    <source>
        <dbReference type="ARBA" id="ARBA00022958"/>
    </source>
</evidence>
<feature type="binding site" evidence="10">
    <location>
        <position position="252"/>
    </location>
    <ligand>
        <name>K(+)</name>
        <dbReference type="ChEBI" id="CHEBI:29103"/>
    </ligand>
</feature>
<keyword evidence="4 10" id="KW-0479">Metal-binding</keyword>
<keyword evidence="3 10" id="KW-0819">tRNA processing</keyword>
<feature type="binding site" evidence="10">
    <location>
        <begin position="252"/>
        <end position="258"/>
    </location>
    <ligand>
        <name>GTP</name>
        <dbReference type="ChEBI" id="CHEBI:37565"/>
    </ligand>
</feature>
<comment type="subunit">
    <text evidence="10">Homodimer. Heterotetramer of two MnmE and two MnmG subunits.</text>
</comment>
<dbReference type="CDD" id="cd14858">
    <property type="entry name" value="TrmE_N"/>
    <property type="match status" value="1"/>
</dbReference>
<dbReference type="OrthoDB" id="9805918at2"/>
<feature type="binding site" evidence="10">
    <location>
        <position position="458"/>
    </location>
    <ligand>
        <name>(6S)-5-formyl-5,6,7,8-tetrahydrofolate</name>
        <dbReference type="ChEBI" id="CHEBI:57457"/>
    </ligand>
</feature>
<comment type="similarity">
    <text evidence="1 10 11">Belongs to the TRAFAC class TrmE-Era-EngA-EngB-Septin-like GTPase superfamily. TrmE GTPase family.</text>
</comment>
<keyword evidence="14" id="KW-1185">Reference proteome</keyword>
<dbReference type="PROSITE" id="PS51709">
    <property type="entry name" value="G_TRME"/>
    <property type="match status" value="1"/>
</dbReference>
<organism evidence="13 14">
    <name type="scientific">Desulfonauticus submarinus</name>
    <dbReference type="NCBI Taxonomy" id="206665"/>
    <lineage>
        <taxon>Bacteria</taxon>
        <taxon>Pseudomonadati</taxon>
        <taxon>Thermodesulfobacteriota</taxon>
        <taxon>Desulfovibrionia</taxon>
        <taxon>Desulfovibrionales</taxon>
        <taxon>Desulfonauticaceae</taxon>
        <taxon>Desulfonauticus</taxon>
    </lineage>
</organism>
<dbReference type="GO" id="GO:0005525">
    <property type="term" value="F:GTP binding"/>
    <property type="evidence" value="ECO:0007669"/>
    <property type="project" value="UniProtKB-UniRule"/>
</dbReference>
<dbReference type="NCBIfam" id="TIGR00450">
    <property type="entry name" value="mnmE_trmE_thdF"/>
    <property type="match status" value="1"/>
</dbReference>
<dbReference type="HAMAP" id="MF_00379">
    <property type="entry name" value="GTPase_MnmE"/>
    <property type="match status" value="1"/>
</dbReference>
<reference evidence="13 14" key="1">
    <citation type="submission" date="2016-10" db="EMBL/GenBank/DDBJ databases">
        <authorList>
            <person name="de Groot N.N."/>
        </authorList>
    </citation>
    <scope>NUCLEOTIDE SEQUENCE [LARGE SCALE GENOMIC DNA]</scope>
    <source>
        <strain evidence="13 14">DSM 15269</strain>
    </source>
</reference>
<dbReference type="InterPro" id="IPR027417">
    <property type="entry name" value="P-loop_NTPase"/>
</dbReference>
<proteinExistence type="inferred from homology"/>
<dbReference type="InterPro" id="IPR005225">
    <property type="entry name" value="Small_GTP-bd"/>
</dbReference>
<dbReference type="GO" id="GO:0030488">
    <property type="term" value="P:tRNA methylation"/>
    <property type="evidence" value="ECO:0007669"/>
    <property type="project" value="TreeGrafter"/>
</dbReference>
<name>A0A1H0F6D8_9BACT</name>
<keyword evidence="8 10" id="KW-0630">Potassium</keyword>
<dbReference type="EMBL" id="FNIN01000011">
    <property type="protein sequence ID" value="SDN90208.1"/>
    <property type="molecule type" value="Genomic_DNA"/>
</dbReference>
<dbReference type="Gene3D" id="3.30.1360.120">
    <property type="entry name" value="Probable tRNA modification gtpase trme, domain 1"/>
    <property type="match status" value="1"/>
</dbReference>
<dbReference type="EC" id="3.6.-.-" evidence="10"/>
<dbReference type="NCBIfam" id="NF003661">
    <property type="entry name" value="PRK05291.1-3"/>
    <property type="match status" value="1"/>
</dbReference>
<evidence type="ECO:0000256" key="1">
    <source>
        <dbReference type="ARBA" id="ARBA00011043"/>
    </source>
</evidence>
<dbReference type="NCBIfam" id="TIGR00231">
    <property type="entry name" value="small_GTP"/>
    <property type="match status" value="1"/>
</dbReference>
<feature type="binding site" evidence="10">
    <location>
        <position position="258"/>
    </location>
    <ligand>
        <name>Mg(2+)</name>
        <dbReference type="ChEBI" id="CHEBI:18420"/>
    </ligand>
</feature>
<dbReference type="Proteomes" id="UP000199602">
    <property type="component" value="Unassembled WGS sequence"/>
</dbReference>
<evidence type="ECO:0000256" key="10">
    <source>
        <dbReference type="HAMAP-Rule" id="MF_00379"/>
    </source>
</evidence>
<feature type="binding site" evidence="10">
    <location>
        <begin position="233"/>
        <end position="238"/>
    </location>
    <ligand>
        <name>GTP</name>
        <dbReference type="ChEBI" id="CHEBI:37565"/>
    </ligand>
</feature>
<feature type="binding site" evidence="10">
    <location>
        <position position="88"/>
    </location>
    <ligand>
        <name>(6S)-5-formyl-5,6,7,8-tetrahydrofolate</name>
        <dbReference type="ChEBI" id="CHEBI:57457"/>
    </ligand>
</feature>
<dbReference type="Gene3D" id="3.40.50.300">
    <property type="entry name" value="P-loop containing nucleotide triphosphate hydrolases"/>
    <property type="match status" value="1"/>
</dbReference>
<dbReference type="SUPFAM" id="SSF52540">
    <property type="entry name" value="P-loop containing nucleoside triphosphate hydrolases"/>
    <property type="match status" value="1"/>
</dbReference>
<dbReference type="GO" id="GO:0002098">
    <property type="term" value="P:tRNA wobble uridine modification"/>
    <property type="evidence" value="ECO:0007669"/>
    <property type="project" value="TreeGrafter"/>
</dbReference>
<dbReference type="FunFam" id="3.30.1360.120:FF:000003">
    <property type="entry name" value="tRNA modification GTPase MnmE"/>
    <property type="match status" value="1"/>
</dbReference>
<dbReference type="InterPro" id="IPR027266">
    <property type="entry name" value="TrmE/GcvT-like"/>
</dbReference>
<dbReference type="Pfam" id="PF01926">
    <property type="entry name" value="MMR_HSR1"/>
    <property type="match status" value="1"/>
</dbReference>
<feature type="binding site" evidence="10">
    <location>
        <position position="257"/>
    </location>
    <ligand>
        <name>K(+)</name>
        <dbReference type="ChEBI" id="CHEBI:29103"/>
    </ligand>
</feature>
<dbReference type="Pfam" id="PF12631">
    <property type="entry name" value="MnmE_helical"/>
    <property type="match status" value="1"/>
</dbReference>
<dbReference type="InterPro" id="IPR027368">
    <property type="entry name" value="MnmE_dom2"/>
</dbReference>
<evidence type="ECO:0000256" key="3">
    <source>
        <dbReference type="ARBA" id="ARBA00022694"/>
    </source>
</evidence>
<comment type="subcellular location">
    <subcellularLocation>
        <location evidence="10">Cytoplasm</location>
    </subcellularLocation>
</comment>
<evidence type="ECO:0000256" key="5">
    <source>
        <dbReference type="ARBA" id="ARBA00022741"/>
    </source>
</evidence>
<dbReference type="GO" id="GO:0042802">
    <property type="term" value="F:identical protein binding"/>
    <property type="evidence" value="ECO:0007669"/>
    <property type="project" value="UniProtKB-ARBA"/>
</dbReference>
<evidence type="ECO:0000256" key="2">
    <source>
        <dbReference type="ARBA" id="ARBA00022490"/>
    </source>
</evidence>
<feature type="domain" description="TrmE-type G" evidence="12">
    <location>
        <begin position="223"/>
        <end position="381"/>
    </location>
</feature>
<dbReference type="PANTHER" id="PTHR42714:SF2">
    <property type="entry name" value="TRNA MODIFICATION GTPASE GTPBP3, MITOCHONDRIAL"/>
    <property type="match status" value="1"/>
</dbReference>
<dbReference type="GO" id="GO:0003924">
    <property type="term" value="F:GTPase activity"/>
    <property type="evidence" value="ECO:0007669"/>
    <property type="project" value="UniProtKB-UniRule"/>
</dbReference>
<protein>
    <recommendedName>
        <fullName evidence="10">tRNA modification GTPase MnmE</fullName>
        <ecNumber evidence="10">3.6.-.-</ecNumber>
    </recommendedName>
</protein>
<dbReference type="CDD" id="cd04164">
    <property type="entry name" value="trmE"/>
    <property type="match status" value="1"/>
</dbReference>
<dbReference type="GO" id="GO:0005829">
    <property type="term" value="C:cytosol"/>
    <property type="evidence" value="ECO:0007669"/>
    <property type="project" value="TreeGrafter"/>
</dbReference>
<evidence type="ECO:0000313" key="13">
    <source>
        <dbReference type="EMBL" id="SDN90208.1"/>
    </source>
</evidence>
<dbReference type="InterPro" id="IPR004520">
    <property type="entry name" value="GTPase_MnmE"/>
</dbReference>
<feature type="binding site" evidence="10">
    <location>
        <position position="127"/>
    </location>
    <ligand>
        <name>(6S)-5-formyl-5,6,7,8-tetrahydrofolate</name>
        <dbReference type="ChEBI" id="CHEBI:57457"/>
    </ligand>
</feature>
<accession>A0A1H0F6D8</accession>
<keyword evidence="9 10" id="KW-0342">GTP-binding</keyword>
<evidence type="ECO:0000259" key="12">
    <source>
        <dbReference type="PROSITE" id="PS51709"/>
    </source>
</evidence>
<dbReference type="AlphaFoldDB" id="A0A1H0F6D8"/>
<dbReference type="InterPro" id="IPR025867">
    <property type="entry name" value="MnmE_helical"/>
</dbReference>
<keyword evidence="5 10" id="KW-0547">Nucleotide-binding</keyword>
<evidence type="ECO:0000256" key="4">
    <source>
        <dbReference type="ARBA" id="ARBA00022723"/>
    </source>
</evidence>
<dbReference type="STRING" id="206665.SAMN04488516_1118"/>
<evidence type="ECO:0000256" key="11">
    <source>
        <dbReference type="RuleBase" id="RU003313"/>
    </source>
</evidence>
<dbReference type="InterPro" id="IPR018948">
    <property type="entry name" value="GTP-bd_TrmE_N"/>
</dbReference>
<dbReference type="Pfam" id="PF10396">
    <property type="entry name" value="TrmE_N"/>
    <property type="match status" value="1"/>
</dbReference>
<evidence type="ECO:0000256" key="7">
    <source>
        <dbReference type="ARBA" id="ARBA00022842"/>
    </source>
</evidence>
<dbReference type="InterPro" id="IPR031168">
    <property type="entry name" value="G_TrmE"/>
</dbReference>
<comment type="caution">
    <text evidence="10">Lacks conserved residue(s) required for the propagation of feature annotation.</text>
</comment>
<dbReference type="PANTHER" id="PTHR42714">
    <property type="entry name" value="TRNA MODIFICATION GTPASE GTPBP3"/>
    <property type="match status" value="1"/>
</dbReference>
<dbReference type="GO" id="GO:0046872">
    <property type="term" value="F:metal ion binding"/>
    <property type="evidence" value="ECO:0007669"/>
    <property type="project" value="UniProtKB-KW"/>
</dbReference>
<comment type="function">
    <text evidence="10">Exhibits a very high intrinsic GTPase hydrolysis rate. Involved in the addition of a carboxymethylaminomethyl (cmnm) group at the wobble position (U34) of certain tRNAs, forming tRNA-cmnm(5)s(2)U34.</text>
</comment>
<feature type="binding site" evidence="10">
    <location>
        <position position="254"/>
    </location>
    <ligand>
        <name>K(+)</name>
        <dbReference type="ChEBI" id="CHEBI:29103"/>
    </ligand>
</feature>
<feature type="binding site" evidence="10">
    <location>
        <position position="25"/>
    </location>
    <ligand>
        <name>(6S)-5-formyl-5,6,7,8-tetrahydrofolate</name>
        <dbReference type="ChEBI" id="CHEBI:57457"/>
    </ligand>
</feature>
<keyword evidence="2 10" id="KW-0963">Cytoplasm</keyword>
<dbReference type="RefSeq" id="WP_092065940.1">
    <property type="nucleotide sequence ID" value="NZ_FNIN01000011.1"/>
</dbReference>
<evidence type="ECO:0000256" key="9">
    <source>
        <dbReference type="ARBA" id="ARBA00023134"/>
    </source>
</evidence>
<keyword evidence="6 10" id="KW-0378">Hydrolase</keyword>
<evidence type="ECO:0000313" key="14">
    <source>
        <dbReference type="Proteomes" id="UP000199602"/>
    </source>
</evidence>
<evidence type="ECO:0000256" key="6">
    <source>
        <dbReference type="ARBA" id="ARBA00022801"/>
    </source>
</evidence>
<dbReference type="InterPro" id="IPR006073">
    <property type="entry name" value="GTP-bd"/>
</dbReference>
<keyword evidence="7 10" id="KW-0460">Magnesium</keyword>
<sequence>MLDSNKDTIAAICTPLGKGGVGIVRISGENSLSISLKFFKSSKKNFAGIKPYRLHHGYFISHQGKILDEVLLAYMPKPGSYTGEDVVEINCHGGPAILQLILEELLASGARLAKPGEFTYRAFLNGKMDLTQAEAVIELINAPTKEAIPLAQQKLQGLLQQKIQTLKKDLETLRQEFCVAVDFPEEDLECLPPEKIQTKVQKTIEEINALLTAYEQKHLYQDGALVVIAGKVNAGKSSLLNALIGKERAIVTPIPGTTRDYLEEYINIQGIPVRLVDTAGLRETKDEVENIGLQKGLELILQSDLCLLLVDIREKFSTYEQNILEKIPHHKIFVVLNKIDLSSTMPKWTENINPKIPIFKISAQTGKGLKELSKAIGKQLLGTQKESSSALVPNLRQKKCLEKAVSELNLLLQHLFEMPYDLLSVHLDLACQHLKEITGEITSEEVLNQIFENFCIGK</sequence>
<feature type="binding site" evidence="10">
    <location>
        <begin position="277"/>
        <end position="280"/>
    </location>
    <ligand>
        <name>GTP</name>
        <dbReference type="ChEBI" id="CHEBI:37565"/>
    </ligand>
</feature>
<comment type="cofactor">
    <cofactor evidence="10">
        <name>K(+)</name>
        <dbReference type="ChEBI" id="CHEBI:29103"/>
    </cofactor>
    <text evidence="10">Binds 1 potassium ion per subunit.</text>
</comment>